<protein>
    <submittedName>
        <fullName evidence="1">Uncharacterized protein</fullName>
    </submittedName>
</protein>
<accession>X0R1U4</accession>
<proteinExistence type="predicted"/>
<dbReference type="OrthoDB" id="4477994at2"/>
<name>X0R1U4_RHOWR</name>
<evidence type="ECO:0000313" key="1">
    <source>
        <dbReference type="EMBL" id="GAF44875.1"/>
    </source>
</evidence>
<dbReference type="Proteomes" id="UP000019491">
    <property type="component" value="Unassembled WGS sequence"/>
</dbReference>
<evidence type="ECO:0000313" key="2">
    <source>
        <dbReference type="Proteomes" id="UP000019491"/>
    </source>
</evidence>
<dbReference type="AlphaFoldDB" id="X0R1U4"/>
<keyword evidence="2" id="KW-1185">Reference proteome</keyword>
<dbReference type="EMBL" id="BAWF01000015">
    <property type="protein sequence ID" value="GAF44875.1"/>
    <property type="molecule type" value="Genomic_DNA"/>
</dbReference>
<reference evidence="1 2" key="1">
    <citation type="submission" date="2014-02" db="EMBL/GenBank/DDBJ databases">
        <title>Whole genome shotgun sequence of Rhodococcus wratislaviensis NBRC 100605.</title>
        <authorList>
            <person name="Hosoyama A."/>
            <person name="Tsuchikane K."/>
            <person name="Yoshida I."/>
            <person name="Ohji S."/>
            <person name="Ichikawa N."/>
            <person name="Yamazoe A."/>
            <person name="Fujita N."/>
        </authorList>
    </citation>
    <scope>NUCLEOTIDE SEQUENCE [LARGE SCALE GENOMIC DNA]</scope>
    <source>
        <strain evidence="1 2">NBRC 100605</strain>
    </source>
</reference>
<comment type="caution">
    <text evidence="1">The sequence shown here is derived from an EMBL/GenBank/DDBJ whole genome shotgun (WGS) entry which is preliminary data.</text>
</comment>
<sequence>MGMSKTLRLEDDAIQRCVGICNTMIEQMDQAIRNADTLRYISGFGGFDSAQELQGRYDEKLNGSAGSGSVRERLNQFRLVIETMRDTFQSGGEAFAETDSAIGQALAGIQGEIEQ</sequence>
<gene>
    <name evidence="1" type="ORF">RW1_015_01490</name>
</gene>
<organism evidence="1 2">
    <name type="scientific">Rhodococcus wratislaviensis NBRC 100605</name>
    <dbReference type="NCBI Taxonomy" id="1219028"/>
    <lineage>
        <taxon>Bacteria</taxon>
        <taxon>Bacillati</taxon>
        <taxon>Actinomycetota</taxon>
        <taxon>Actinomycetes</taxon>
        <taxon>Mycobacteriales</taxon>
        <taxon>Nocardiaceae</taxon>
        <taxon>Rhodococcus</taxon>
    </lineage>
</organism>